<dbReference type="Pfam" id="PF05116">
    <property type="entry name" value="S6PP"/>
    <property type="match status" value="1"/>
</dbReference>
<dbReference type="Gene3D" id="3.40.50.1000">
    <property type="entry name" value="HAD superfamily/HAD-like"/>
    <property type="match status" value="1"/>
</dbReference>
<evidence type="ECO:0000313" key="6">
    <source>
        <dbReference type="Proteomes" id="UP000466024"/>
    </source>
</evidence>
<evidence type="ECO:0000256" key="1">
    <source>
        <dbReference type="ARBA" id="ARBA00022723"/>
    </source>
</evidence>
<dbReference type="GO" id="GO:0005829">
    <property type="term" value="C:cytosol"/>
    <property type="evidence" value="ECO:0007669"/>
    <property type="project" value="TreeGrafter"/>
</dbReference>
<evidence type="ECO:0000256" key="2">
    <source>
        <dbReference type="ARBA" id="ARBA00022801"/>
    </source>
</evidence>
<dbReference type="GO" id="GO:0051479">
    <property type="term" value="P:mannosylglycerate biosynthetic process"/>
    <property type="evidence" value="ECO:0007669"/>
    <property type="project" value="InterPro"/>
</dbReference>
<comment type="caution">
    <text evidence="5">The sequence shown here is derived from an EMBL/GenBank/DDBJ whole genome shotgun (WGS) entry which is preliminary data.</text>
</comment>
<keyword evidence="2 5" id="KW-0378">Hydrolase</keyword>
<accession>A0A640WDM4</accession>
<organism evidence="5 6">
    <name type="scientific">Salinicola corii</name>
    <dbReference type="NCBI Taxonomy" id="2606937"/>
    <lineage>
        <taxon>Bacteria</taxon>
        <taxon>Pseudomonadati</taxon>
        <taxon>Pseudomonadota</taxon>
        <taxon>Gammaproteobacteria</taxon>
        <taxon>Oceanospirillales</taxon>
        <taxon>Halomonadaceae</taxon>
        <taxon>Salinicola</taxon>
    </lineage>
</organism>
<dbReference type="InterPro" id="IPR006379">
    <property type="entry name" value="HAD-SF_hydro_IIB"/>
</dbReference>
<gene>
    <name evidence="5" type="ORF">F0A16_13525</name>
</gene>
<dbReference type="InterPro" id="IPR036412">
    <property type="entry name" value="HAD-like_sf"/>
</dbReference>
<evidence type="ECO:0000259" key="4">
    <source>
        <dbReference type="Pfam" id="PF05116"/>
    </source>
</evidence>
<dbReference type="NCBIfam" id="TIGR01486">
    <property type="entry name" value="HAD-SF-IIB-MPGP"/>
    <property type="match status" value="1"/>
</dbReference>
<evidence type="ECO:0000313" key="5">
    <source>
        <dbReference type="EMBL" id="KAA0017561.1"/>
    </source>
</evidence>
<protein>
    <submittedName>
        <fullName evidence="5">HAD-IIB family hydrolase</fullName>
    </submittedName>
</protein>
<dbReference type="GO" id="GO:0000287">
    <property type="term" value="F:magnesium ion binding"/>
    <property type="evidence" value="ECO:0007669"/>
    <property type="project" value="TreeGrafter"/>
</dbReference>
<name>A0A640WDM4_9GAMM</name>
<dbReference type="SFLD" id="SFLDG01140">
    <property type="entry name" value="C2.B:_Phosphomannomutase_and_P"/>
    <property type="match status" value="1"/>
</dbReference>
<reference evidence="5 6" key="1">
    <citation type="submission" date="2019-08" db="EMBL/GenBank/DDBJ databases">
        <title>Bioinformatics analysis of the strain L3 and L5.</title>
        <authorList>
            <person name="Li X."/>
        </authorList>
    </citation>
    <scope>NUCLEOTIDE SEQUENCE [LARGE SCALE GENOMIC DNA]</scope>
    <source>
        <strain evidence="5 6">L3</strain>
    </source>
</reference>
<dbReference type="EMBL" id="VTPX01000007">
    <property type="protein sequence ID" value="KAA0017561.1"/>
    <property type="molecule type" value="Genomic_DNA"/>
</dbReference>
<dbReference type="SFLD" id="SFLDG01142">
    <property type="entry name" value="C2.B.2:_Mannosyl-3-phosphoglyc"/>
    <property type="match status" value="1"/>
</dbReference>
<keyword evidence="3" id="KW-0460">Magnesium</keyword>
<dbReference type="Gene3D" id="3.30.980.20">
    <property type="entry name" value="Putative mannosyl-3-phosphoglycerate phosphatase, domain 2"/>
    <property type="match status" value="1"/>
</dbReference>
<keyword evidence="6" id="KW-1185">Reference proteome</keyword>
<dbReference type="SUPFAM" id="SSF56784">
    <property type="entry name" value="HAD-like"/>
    <property type="match status" value="1"/>
</dbReference>
<dbReference type="NCBIfam" id="TIGR01484">
    <property type="entry name" value="HAD-SF-IIB"/>
    <property type="match status" value="1"/>
</dbReference>
<dbReference type="PANTHER" id="PTHR10000">
    <property type="entry name" value="PHOSPHOSERINE PHOSPHATASE"/>
    <property type="match status" value="1"/>
</dbReference>
<proteinExistence type="predicted"/>
<dbReference type="InterPro" id="IPR006381">
    <property type="entry name" value="HAD-SF-IIB-MPGP"/>
</dbReference>
<dbReference type="PANTHER" id="PTHR10000:SF8">
    <property type="entry name" value="HAD SUPERFAMILY HYDROLASE-LIKE, TYPE 3"/>
    <property type="match status" value="1"/>
</dbReference>
<dbReference type="Pfam" id="PF08282">
    <property type="entry name" value="Hydrolase_3"/>
    <property type="match status" value="1"/>
</dbReference>
<dbReference type="SFLD" id="SFLDS00003">
    <property type="entry name" value="Haloacid_Dehalogenase"/>
    <property type="match status" value="1"/>
</dbReference>
<dbReference type="Proteomes" id="UP000466024">
    <property type="component" value="Unassembled WGS sequence"/>
</dbReference>
<feature type="domain" description="Sucrose phosphatase-like" evidence="4">
    <location>
        <begin position="197"/>
        <end position="275"/>
    </location>
</feature>
<dbReference type="InterPro" id="IPR023214">
    <property type="entry name" value="HAD_sf"/>
</dbReference>
<dbReference type="RefSeq" id="WP_149435927.1">
    <property type="nucleotide sequence ID" value="NZ_VTPX01000007.1"/>
</dbReference>
<dbReference type="GO" id="GO:0050531">
    <property type="term" value="F:mannosyl-3-phosphoglycerate phosphatase activity"/>
    <property type="evidence" value="ECO:0007669"/>
    <property type="project" value="InterPro"/>
</dbReference>
<evidence type="ECO:0000256" key="3">
    <source>
        <dbReference type="ARBA" id="ARBA00022842"/>
    </source>
</evidence>
<dbReference type="InterPro" id="IPR006380">
    <property type="entry name" value="SPP-like_dom"/>
</dbReference>
<keyword evidence="1" id="KW-0479">Metal-binding</keyword>
<dbReference type="AlphaFoldDB" id="A0A640WDM4"/>
<sequence>MTQPTLNQPPLLVFTDLDGSLLDHDTYDWQPASTWLHRLEQRAIPVIPTTSKTRAELLALRHELGLEQTPFIAENGAVIGLPPSWQHARLDRDPASPDGLVVKTPSMDVDFIRRRLDVVRERHGLRFRRMGEMDLAEVRELTGLSAAGAEQAMIREGSEPLVWEDNDTKLQALHETLRVDGLRLTRGGRFWHVMGAVDKGQAAEWLVARFESLRGYRPRTLGLGDGPNDLALLSTTDMAVIIAASHGQAMTLENARVYRTRARGPAGWSEGVAHWLTQEPGWENDEQR</sequence>